<dbReference type="PANTHER" id="PTHR33204">
    <property type="entry name" value="TRANSCRIPTIONAL REGULATOR, MARR FAMILY"/>
    <property type="match status" value="1"/>
</dbReference>
<evidence type="ECO:0000259" key="5">
    <source>
        <dbReference type="PROSITE" id="PS51118"/>
    </source>
</evidence>
<protein>
    <submittedName>
        <fullName evidence="6">Putative HTH-type transcriptional regulator YybR</fullName>
    </submittedName>
</protein>
<gene>
    <name evidence="6" type="primary">yybR_1</name>
    <name evidence="6" type="ORF">BHE75_00953</name>
</gene>
<dbReference type="SUPFAM" id="SSF46785">
    <property type="entry name" value="Winged helix' DNA-binding domain"/>
    <property type="match status" value="1"/>
</dbReference>
<evidence type="ECO:0000256" key="4">
    <source>
        <dbReference type="SAM" id="MobiDB-lite"/>
    </source>
</evidence>
<proteinExistence type="predicted"/>
<dbReference type="PROSITE" id="PS51118">
    <property type="entry name" value="HTH_HXLR"/>
    <property type="match status" value="1"/>
</dbReference>
<dbReference type="AlphaFoldDB" id="A0A1S1HCD1"/>
<evidence type="ECO:0000256" key="3">
    <source>
        <dbReference type="ARBA" id="ARBA00023163"/>
    </source>
</evidence>
<dbReference type="GO" id="GO:0003677">
    <property type="term" value="F:DNA binding"/>
    <property type="evidence" value="ECO:0007669"/>
    <property type="project" value="UniProtKB-KW"/>
</dbReference>
<dbReference type="RefSeq" id="WP_015459521.1">
    <property type="nucleotide sequence ID" value="NZ_MIPT01000001.1"/>
</dbReference>
<dbReference type="Proteomes" id="UP000179467">
    <property type="component" value="Unassembled WGS sequence"/>
</dbReference>
<feature type="region of interest" description="Disordered" evidence="4">
    <location>
        <begin position="1"/>
        <end position="20"/>
    </location>
</feature>
<accession>A0A1S1HCD1</accession>
<organism evidence="6 7">
    <name type="scientific">Edaphosphingomonas haloaromaticamans</name>
    <dbReference type="NCBI Taxonomy" id="653954"/>
    <lineage>
        <taxon>Bacteria</taxon>
        <taxon>Pseudomonadati</taxon>
        <taxon>Pseudomonadota</taxon>
        <taxon>Alphaproteobacteria</taxon>
        <taxon>Sphingomonadales</taxon>
        <taxon>Rhizorhabdaceae</taxon>
        <taxon>Edaphosphingomonas</taxon>
    </lineage>
</organism>
<keyword evidence="1" id="KW-0805">Transcription regulation</keyword>
<reference evidence="6 7" key="1">
    <citation type="submission" date="2016-09" db="EMBL/GenBank/DDBJ databases">
        <title>Metabolic pathway, cell adaptation mechanisms and a novel monoxygenase revealed through proteogenomic-transcription analysis of a Sphingomonas haloaromaticamans strain degrading the fungicide ortho-phenylphenol.</title>
        <authorList>
            <person name="Perruchon C."/>
            <person name="Papadopoulou E.S."/>
            <person name="Rousidou C."/>
            <person name="Vasileiadis S."/>
            <person name="Tanou G."/>
            <person name="Amoutzias G."/>
            <person name="Molassiotis A."/>
            <person name="Karpouzas D.G."/>
        </authorList>
    </citation>
    <scope>NUCLEOTIDE SEQUENCE [LARGE SCALE GENOMIC DNA]</scope>
    <source>
        <strain evidence="6 7">P3</strain>
    </source>
</reference>
<comment type="caution">
    <text evidence="6">The sequence shown here is derived from an EMBL/GenBank/DDBJ whole genome shotgun (WGS) entry which is preliminary data.</text>
</comment>
<dbReference type="GO" id="GO:0006355">
    <property type="term" value="P:regulation of DNA-templated transcription"/>
    <property type="evidence" value="ECO:0007669"/>
    <property type="project" value="UniProtKB-ARBA"/>
</dbReference>
<keyword evidence="7" id="KW-1185">Reference proteome</keyword>
<feature type="domain" description="HTH hxlR-type" evidence="5">
    <location>
        <begin position="24"/>
        <end position="123"/>
    </location>
</feature>
<name>A0A1S1HCD1_9SPHN</name>
<dbReference type="PANTHER" id="PTHR33204:SF39">
    <property type="entry name" value="TRANSCRIPTIONAL REGULATORY PROTEIN"/>
    <property type="match status" value="1"/>
</dbReference>
<evidence type="ECO:0000256" key="1">
    <source>
        <dbReference type="ARBA" id="ARBA00023015"/>
    </source>
</evidence>
<dbReference type="InterPro" id="IPR036390">
    <property type="entry name" value="WH_DNA-bd_sf"/>
</dbReference>
<dbReference type="InterPro" id="IPR011991">
    <property type="entry name" value="ArsR-like_HTH"/>
</dbReference>
<evidence type="ECO:0000256" key="2">
    <source>
        <dbReference type="ARBA" id="ARBA00023125"/>
    </source>
</evidence>
<evidence type="ECO:0000313" key="7">
    <source>
        <dbReference type="Proteomes" id="UP000179467"/>
    </source>
</evidence>
<evidence type="ECO:0000313" key="6">
    <source>
        <dbReference type="EMBL" id="OHT18973.1"/>
    </source>
</evidence>
<sequence>MNRTASAIGHPASEPPPDIEHRDCRMISEILGRIGDKWTVLVVMTLRERPRRFNELKRAVDGISQQMLARTLKALERDGMVSRRVQDSVPPQVEYSLTELGTSLAEPVKQLGQWAWAHLELIRGHRAHYDRKTG</sequence>
<dbReference type="InterPro" id="IPR002577">
    <property type="entry name" value="HTH_HxlR"/>
</dbReference>
<dbReference type="OrthoDB" id="9800350at2"/>
<dbReference type="Pfam" id="PF01638">
    <property type="entry name" value="HxlR"/>
    <property type="match status" value="1"/>
</dbReference>
<dbReference type="Gene3D" id="1.10.10.10">
    <property type="entry name" value="Winged helix-like DNA-binding domain superfamily/Winged helix DNA-binding domain"/>
    <property type="match status" value="1"/>
</dbReference>
<keyword evidence="2" id="KW-0238">DNA-binding</keyword>
<keyword evidence="3" id="KW-0804">Transcription</keyword>
<dbReference type="EMBL" id="MIPT01000001">
    <property type="protein sequence ID" value="OHT18973.1"/>
    <property type="molecule type" value="Genomic_DNA"/>
</dbReference>
<dbReference type="CDD" id="cd00090">
    <property type="entry name" value="HTH_ARSR"/>
    <property type="match status" value="1"/>
</dbReference>
<dbReference type="InterPro" id="IPR036388">
    <property type="entry name" value="WH-like_DNA-bd_sf"/>
</dbReference>